<accession>A0ABP1GSM5</accession>
<organism evidence="2 3">
    <name type="scientific">Hexamita inflata</name>
    <dbReference type="NCBI Taxonomy" id="28002"/>
    <lineage>
        <taxon>Eukaryota</taxon>
        <taxon>Metamonada</taxon>
        <taxon>Diplomonadida</taxon>
        <taxon>Hexamitidae</taxon>
        <taxon>Hexamitinae</taxon>
        <taxon>Hexamita</taxon>
    </lineage>
</organism>
<sequence length="182" mass="21824">MVQVSNACLRGQHTQCWRSGLIPSRRWKYPANLVASWPSSFRFDFTNFHTEQVGMPVTEHLHVLDFLQAFNFLQEYFALGPVDEFAFIGRLQDQQQVGLNLTYWRFWAVFNVNVNNFFQITAYLLLILFRINVFPIASQQACLWILYTVDCKNLSYYYIYLRLSFLGFLWQRRLWGFLWFLD</sequence>
<protein>
    <submittedName>
        <fullName evidence="2">Hypothetical_protein</fullName>
    </submittedName>
</protein>
<keyword evidence="1" id="KW-0472">Membrane</keyword>
<evidence type="ECO:0000313" key="3">
    <source>
        <dbReference type="Proteomes" id="UP001642409"/>
    </source>
</evidence>
<evidence type="ECO:0000256" key="1">
    <source>
        <dbReference type="SAM" id="Phobius"/>
    </source>
</evidence>
<gene>
    <name evidence="2" type="ORF">HINF_LOCUS5002</name>
</gene>
<keyword evidence="1" id="KW-1133">Transmembrane helix</keyword>
<dbReference type="EMBL" id="CAXDID020000009">
    <property type="protein sequence ID" value="CAL5978855.1"/>
    <property type="molecule type" value="Genomic_DNA"/>
</dbReference>
<keyword evidence="3" id="KW-1185">Reference proteome</keyword>
<comment type="caution">
    <text evidence="2">The sequence shown here is derived from an EMBL/GenBank/DDBJ whole genome shotgun (WGS) entry which is preliminary data.</text>
</comment>
<dbReference type="Proteomes" id="UP001642409">
    <property type="component" value="Unassembled WGS sequence"/>
</dbReference>
<feature type="transmembrane region" description="Helical" evidence="1">
    <location>
        <begin position="122"/>
        <end position="147"/>
    </location>
</feature>
<reference evidence="2 3" key="1">
    <citation type="submission" date="2024-07" db="EMBL/GenBank/DDBJ databases">
        <authorList>
            <person name="Akdeniz Z."/>
        </authorList>
    </citation>
    <scope>NUCLEOTIDE SEQUENCE [LARGE SCALE GENOMIC DNA]</scope>
</reference>
<proteinExistence type="predicted"/>
<name>A0ABP1GSM5_9EUKA</name>
<keyword evidence="1" id="KW-0812">Transmembrane</keyword>
<evidence type="ECO:0000313" key="2">
    <source>
        <dbReference type="EMBL" id="CAL5978855.1"/>
    </source>
</evidence>